<protein>
    <recommendedName>
        <fullName evidence="3">STAS/SEC14 domain-containing protein</fullName>
    </recommendedName>
</protein>
<dbReference type="EMBL" id="CP055156">
    <property type="protein sequence ID" value="QNF32251.1"/>
    <property type="molecule type" value="Genomic_DNA"/>
</dbReference>
<organism evidence="1 2">
    <name type="scientific">Adhaeribacter swui</name>
    <dbReference type="NCBI Taxonomy" id="2086471"/>
    <lineage>
        <taxon>Bacteria</taxon>
        <taxon>Pseudomonadati</taxon>
        <taxon>Bacteroidota</taxon>
        <taxon>Cytophagia</taxon>
        <taxon>Cytophagales</taxon>
        <taxon>Hymenobacteraceae</taxon>
        <taxon>Adhaeribacter</taxon>
    </lineage>
</organism>
<accession>A0A7G7G517</accession>
<proteinExistence type="predicted"/>
<reference evidence="1 2" key="1">
    <citation type="journal article" date="2018" name="Int. J. Syst. Evol. Microbiol.">
        <title>Adhaeribacter swui sp. nov., isolated from wet mud.</title>
        <authorList>
            <person name="Kim D.U."/>
            <person name="Kim K.W."/>
            <person name="Kang M.S."/>
            <person name="Kim J.Y."/>
            <person name="Jang J.H."/>
            <person name="Kim M.K."/>
        </authorList>
    </citation>
    <scope>NUCLEOTIDE SEQUENCE [LARGE SCALE GENOMIC DNA]</scope>
    <source>
        <strain evidence="1 2">KCTC 52873</strain>
    </source>
</reference>
<dbReference type="RefSeq" id="WP_185273031.1">
    <property type="nucleotide sequence ID" value="NZ_CP055156.1"/>
</dbReference>
<evidence type="ECO:0000313" key="2">
    <source>
        <dbReference type="Proteomes" id="UP000515237"/>
    </source>
</evidence>
<evidence type="ECO:0008006" key="3">
    <source>
        <dbReference type="Google" id="ProtNLM"/>
    </source>
</evidence>
<evidence type="ECO:0000313" key="1">
    <source>
        <dbReference type="EMBL" id="QNF32251.1"/>
    </source>
</evidence>
<dbReference type="AlphaFoldDB" id="A0A7G7G517"/>
<dbReference type="KEGG" id="aswu:HUW51_05710"/>
<gene>
    <name evidence="1" type="ORF">HUW51_05710</name>
</gene>
<dbReference type="Proteomes" id="UP000515237">
    <property type="component" value="Chromosome"/>
</dbReference>
<name>A0A7G7G517_9BACT</name>
<sequence>MILFNNGYFTLDYDPTTDTLFVDLPEMRTQELSEAKHCFDIMVEHVNNYHVHYLLLDSRKAVVQVDNAAYHQLIYQVSQKLKYTHLKKVARLASSDSTLEGMANKVQQHVLKSEPASYLIQNFTSREQALEWLTGKPFRSFG</sequence>
<keyword evidence="2" id="KW-1185">Reference proteome</keyword>